<reference evidence="1" key="1">
    <citation type="submission" date="2020-10" db="EMBL/GenBank/DDBJ databases">
        <authorList>
            <person name="Gilroy R."/>
        </authorList>
    </citation>
    <scope>NUCLEOTIDE SEQUENCE</scope>
    <source>
        <strain evidence="1">CHK195-11698</strain>
    </source>
</reference>
<evidence type="ECO:0000313" key="2">
    <source>
        <dbReference type="Proteomes" id="UP000824175"/>
    </source>
</evidence>
<dbReference type="InterPro" id="IPR018901">
    <property type="entry name" value="Spore_coat_CotE"/>
</dbReference>
<organism evidence="1 2">
    <name type="scientific">Candidatus Fimiplasma intestinipullorum</name>
    <dbReference type="NCBI Taxonomy" id="2840825"/>
    <lineage>
        <taxon>Bacteria</taxon>
        <taxon>Bacillati</taxon>
        <taxon>Bacillota</taxon>
        <taxon>Clostridia</taxon>
        <taxon>Eubacteriales</taxon>
        <taxon>Candidatus Fimiplasma</taxon>
    </lineage>
</organism>
<keyword evidence="1" id="KW-0167">Capsid protein</keyword>
<dbReference type="AlphaFoldDB" id="A0A9D1HPX2"/>
<dbReference type="Proteomes" id="UP000824175">
    <property type="component" value="Unassembled WGS sequence"/>
</dbReference>
<sequence>MNEMTREIWTHAVVAKGKLHQETVYTLEEIPEATAILGCWIVNHAYESCLEQDHVKVQGQFDLNLWYSLDGNAKSAVYVKTLQYQEEIALHLIGDEQLDENCQLKTVFLSAPTCQKVDMQPDHTISMTIEKKLRTSVIKEVALTVVTRPKEDLDLEINVNFLEKS</sequence>
<gene>
    <name evidence="1" type="primary">cotE</name>
    <name evidence="1" type="ORF">IAD15_09940</name>
</gene>
<accession>A0A9D1HPX2</accession>
<dbReference type="EMBL" id="DVMJ01000086">
    <property type="protein sequence ID" value="HIU14373.1"/>
    <property type="molecule type" value="Genomic_DNA"/>
</dbReference>
<keyword evidence="1" id="KW-0946">Virion</keyword>
<protein>
    <submittedName>
        <fullName evidence="1">Outer spore coat protein CotE</fullName>
    </submittedName>
</protein>
<comment type="caution">
    <text evidence="1">The sequence shown here is derived from an EMBL/GenBank/DDBJ whole genome shotgun (WGS) entry which is preliminary data.</text>
</comment>
<reference evidence="1" key="2">
    <citation type="journal article" date="2021" name="PeerJ">
        <title>Extensive microbial diversity within the chicken gut microbiome revealed by metagenomics and culture.</title>
        <authorList>
            <person name="Gilroy R."/>
            <person name="Ravi A."/>
            <person name="Getino M."/>
            <person name="Pursley I."/>
            <person name="Horton D.L."/>
            <person name="Alikhan N.F."/>
            <person name="Baker D."/>
            <person name="Gharbi K."/>
            <person name="Hall N."/>
            <person name="Watson M."/>
            <person name="Adriaenssens E.M."/>
            <person name="Foster-Nyarko E."/>
            <person name="Jarju S."/>
            <person name="Secka A."/>
            <person name="Antonio M."/>
            <person name="Oren A."/>
            <person name="Chaudhuri R.R."/>
            <person name="La Ragione R."/>
            <person name="Hildebrand F."/>
            <person name="Pallen M.J."/>
        </authorList>
    </citation>
    <scope>NUCLEOTIDE SEQUENCE</scope>
    <source>
        <strain evidence="1">CHK195-11698</strain>
    </source>
</reference>
<evidence type="ECO:0000313" key="1">
    <source>
        <dbReference type="EMBL" id="HIU14373.1"/>
    </source>
</evidence>
<proteinExistence type="predicted"/>
<name>A0A9D1HPX2_9FIRM</name>
<dbReference type="Pfam" id="PF10628">
    <property type="entry name" value="CotE"/>
    <property type="match status" value="1"/>
</dbReference>